<keyword evidence="10" id="KW-0012">Acyltransferase</keyword>
<proteinExistence type="inferred from homology"/>
<keyword evidence="4 7" id="KW-0808">Transferase</keyword>
<accession>A0ABY7JXY6</accession>
<evidence type="ECO:0000256" key="4">
    <source>
        <dbReference type="ARBA" id="ARBA00022679"/>
    </source>
</evidence>
<evidence type="ECO:0000256" key="8">
    <source>
        <dbReference type="RuleBase" id="RU003370"/>
    </source>
</evidence>
<keyword evidence="11" id="KW-1185">Reference proteome</keyword>
<evidence type="ECO:0000313" key="10">
    <source>
        <dbReference type="EMBL" id="WAX57168.1"/>
    </source>
</evidence>
<evidence type="ECO:0000256" key="3">
    <source>
        <dbReference type="ARBA" id="ARBA00022532"/>
    </source>
</evidence>
<gene>
    <name evidence="10" type="ORF">M6B22_00010</name>
</gene>
<dbReference type="NCBIfam" id="TIGR01798">
    <property type="entry name" value="cit_synth_I"/>
    <property type="match status" value="1"/>
</dbReference>
<comment type="catalytic activity">
    <reaction evidence="5 8">
        <text>oxaloacetate + acetyl-CoA + H2O = citrate + CoA + H(+)</text>
        <dbReference type="Rhea" id="RHEA:16845"/>
        <dbReference type="ChEBI" id="CHEBI:15377"/>
        <dbReference type="ChEBI" id="CHEBI:15378"/>
        <dbReference type="ChEBI" id="CHEBI:16452"/>
        <dbReference type="ChEBI" id="CHEBI:16947"/>
        <dbReference type="ChEBI" id="CHEBI:57287"/>
        <dbReference type="ChEBI" id="CHEBI:57288"/>
        <dbReference type="EC" id="2.3.3.16"/>
    </reaction>
</comment>
<protein>
    <recommendedName>
        <fullName evidence="6 7">Citrate synthase</fullName>
    </recommendedName>
</protein>
<dbReference type="PROSITE" id="PS00480">
    <property type="entry name" value="CITRATE_SYNTHASE"/>
    <property type="match status" value="1"/>
</dbReference>
<evidence type="ECO:0000313" key="11">
    <source>
        <dbReference type="Proteomes" id="UP001164693"/>
    </source>
</evidence>
<name>A0ABY7JXY6_9ACTN</name>
<comment type="pathway">
    <text evidence="1 8">Carbohydrate metabolism; tricarboxylic acid cycle; isocitrate from oxaloacetate: step 1/2.</text>
</comment>
<dbReference type="Gene3D" id="1.10.580.10">
    <property type="entry name" value="Citrate Synthase, domain 1"/>
    <property type="match status" value="1"/>
</dbReference>
<comment type="similarity">
    <text evidence="2 7 9">Belongs to the citrate synthase family.</text>
</comment>
<dbReference type="PANTHER" id="PTHR42871">
    <property type="entry name" value="CITRATE SYNTHASE"/>
    <property type="match status" value="1"/>
</dbReference>
<dbReference type="InterPro" id="IPR002020">
    <property type="entry name" value="Citrate_synthase"/>
</dbReference>
<dbReference type="InterPro" id="IPR016143">
    <property type="entry name" value="Citrate_synth-like_sm_a-sub"/>
</dbReference>
<dbReference type="InterPro" id="IPR010953">
    <property type="entry name" value="Citrate_synthase_typ-I"/>
</dbReference>
<dbReference type="RefSeq" id="WP_269443706.1">
    <property type="nucleotide sequence ID" value="NZ_CP097463.1"/>
</dbReference>
<dbReference type="Proteomes" id="UP001164693">
    <property type="component" value="Chromosome"/>
</dbReference>
<dbReference type="InterPro" id="IPR036969">
    <property type="entry name" value="Citrate_synthase_sf"/>
</dbReference>
<dbReference type="NCBIfam" id="NF004126">
    <property type="entry name" value="PRK05614.1"/>
    <property type="match status" value="1"/>
</dbReference>
<dbReference type="GO" id="GO:0036440">
    <property type="term" value="F:citrate synthase activity"/>
    <property type="evidence" value="ECO:0007669"/>
    <property type="project" value="UniProtKB-EC"/>
</dbReference>
<dbReference type="InterPro" id="IPR024176">
    <property type="entry name" value="Citrate_synthase_bac-typ"/>
</dbReference>
<dbReference type="CDD" id="cd06114">
    <property type="entry name" value="EcCS_like"/>
    <property type="match status" value="1"/>
</dbReference>
<dbReference type="InterPro" id="IPR016142">
    <property type="entry name" value="Citrate_synth-like_lrg_a-sub"/>
</dbReference>
<evidence type="ECO:0000256" key="7">
    <source>
        <dbReference type="PIRNR" id="PIRNR001369"/>
    </source>
</evidence>
<dbReference type="PIRSF" id="PIRSF001369">
    <property type="entry name" value="Citrate_synth"/>
    <property type="match status" value="1"/>
</dbReference>
<evidence type="ECO:0000256" key="6">
    <source>
        <dbReference type="NCBIfam" id="TIGR01798"/>
    </source>
</evidence>
<evidence type="ECO:0000256" key="9">
    <source>
        <dbReference type="RuleBase" id="RU003406"/>
    </source>
</evidence>
<dbReference type="PANTHER" id="PTHR42871:SF1">
    <property type="entry name" value="CITRATE SYNTHASE"/>
    <property type="match status" value="1"/>
</dbReference>
<sequence>MSDAAVFTAPGCEPLELPVHPAVEGSAGADISKLLSSTGLVTYDPGFANTASCASEITYIDGDAGVLRYRGYPIDQLANGSTFIETSYLLIYGELPTAQQLGEFEDKIRRHTLLHEDLKRFFDGFPRDAHPMPVLSSAVSALSTFYQDSHNPFDAEQVELSTVRLLAKLPTIAAYAYKKSVGQPFLYPDNSLGLVENFLRMTFGLPAEPYEPDPVIVRALDMLFVLHADHEQNCSTSTVRLVGSSQANLFASVSAGINALFGPLHGGANQSVLEMLESIRHSGGDVGSFVQKVKAREAGVKLMGFGHRVYKNYDPRAAIVKKTADEILTGLGKRDDLLDIALELEGVALSDDYFIERKLYPNVDFYTGLLYRAMGFPTKMFTVLFAIGRLPGWIAQWHEMINDPQTKIGRPRQLYTGPGEREFVPVGKR</sequence>
<evidence type="ECO:0000256" key="5">
    <source>
        <dbReference type="ARBA" id="ARBA00049288"/>
    </source>
</evidence>
<evidence type="ECO:0000256" key="2">
    <source>
        <dbReference type="ARBA" id="ARBA00010566"/>
    </source>
</evidence>
<dbReference type="PRINTS" id="PR00143">
    <property type="entry name" value="CITRTSNTHASE"/>
</dbReference>
<dbReference type="Gene3D" id="1.10.230.10">
    <property type="entry name" value="Cytochrome P450-Terp, domain 2"/>
    <property type="match status" value="1"/>
</dbReference>
<dbReference type="Pfam" id="PF00285">
    <property type="entry name" value="Citrate_synt"/>
    <property type="match status" value="1"/>
</dbReference>
<organism evidence="10 11">
    <name type="scientific">Jatrophihabitans cynanchi</name>
    <dbReference type="NCBI Taxonomy" id="2944128"/>
    <lineage>
        <taxon>Bacteria</taxon>
        <taxon>Bacillati</taxon>
        <taxon>Actinomycetota</taxon>
        <taxon>Actinomycetes</taxon>
        <taxon>Jatrophihabitantales</taxon>
        <taxon>Jatrophihabitantaceae</taxon>
        <taxon>Jatrophihabitans</taxon>
    </lineage>
</organism>
<dbReference type="EMBL" id="CP097463">
    <property type="protein sequence ID" value="WAX57168.1"/>
    <property type="molecule type" value="Genomic_DNA"/>
</dbReference>
<keyword evidence="3 8" id="KW-0816">Tricarboxylic acid cycle</keyword>
<dbReference type="InterPro" id="IPR019810">
    <property type="entry name" value="Citrate_synthase_AS"/>
</dbReference>
<dbReference type="SUPFAM" id="SSF48256">
    <property type="entry name" value="Citrate synthase"/>
    <property type="match status" value="1"/>
</dbReference>
<reference evidence="10" key="1">
    <citation type="submission" date="2022-05" db="EMBL/GenBank/DDBJ databases">
        <title>Jatrophihabitans sp. SB3-54 whole genome sequence.</title>
        <authorList>
            <person name="Suh M.K."/>
            <person name="Eom M.K."/>
            <person name="Kim J.S."/>
            <person name="Kim H.S."/>
            <person name="Do H.E."/>
            <person name="Shin Y.K."/>
            <person name="Lee J.-S."/>
        </authorList>
    </citation>
    <scope>NUCLEOTIDE SEQUENCE</scope>
    <source>
        <strain evidence="10">SB3-54</strain>
    </source>
</reference>
<evidence type="ECO:0000256" key="1">
    <source>
        <dbReference type="ARBA" id="ARBA00004751"/>
    </source>
</evidence>
<dbReference type="Gene3D" id="2.20.28.60">
    <property type="match status" value="1"/>
</dbReference>